<dbReference type="GeneID" id="92873414"/>
<evidence type="ECO:0000313" key="3">
    <source>
        <dbReference type="Proteomes" id="UP000000328"/>
    </source>
</evidence>
<dbReference type="RefSeq" id="WP_013227546.1">
    <property type="nucleotide sequence ID" value="NC_014318.1"/>
</dbReference>
<dbReference type="Proteomes" id="UP000000328">
    <property type="component" value="Chromosome"/>
</dbReference>
<sequence length="98" mass="10515">MATRQQVQDLVALGLDYTEIGRRLGIPPGLAHLIGTGLPADGGDAPSPEERRIRGLPPSGQDLSNPEHANPTGRETVRRWIAERVRADAQMRAAGSQV</sequence>
<feature type="region of interest" description="Disordered" evidence="1">
    <location>
        <begin position="37"/>
        <end position="75"/>
    </location>
</feature>
<evidence type="ECO:0000256" key="1">
    <source>
        <dbReference type="SAM" id="MobiDB-lite"/>
    </source>
</evidence>
<dbReference type="AlphaFoldDB" id="A0A0H3DBP0"/>
<gene>
    <name evidence="2" type="ordered locus">AMED_5737</name>
</gene>
<dbReference type="eggNOG" id="ENOG502ZR3Z">
    <property type="taxonomic scope" value="Bacteria"/>
</dbReference>
<protein>
    <submittedName>
        <fullName evidence="2">Uncharacterized protein</fullName>
    </submittedName>
</protein>
<organism evidence="2 3">
    <name type="scientific">Amycolatopsis mediterranei (strain U-32)</name>
    <dbReference type="NCBI Taxonomy" id="749927"/>
    <lineage>
        <taxon>Bacteria</taxon>
        <taxon>Bacillati</taxon>
        <taxon>Actinomycetota</taxon>
        <taxon>Actinomycetes</taxon>
        <taxon>Pseudonocardiales</taxon>
        <taxon>Pseudonocardiaceae</taxon>
        <taxon>Amycolatopsis</taxon>
    </lineage>
</organism>
<proteinExistence type="predicted"/>
<dbReference type="OrthoDB" id="3630618at2"/>
<accession>A0A0H3DBP0</accession>
<dbReference type="PATRIC" id="fig|749927.5.peg.5958"/>
<evidence type="ECO:0000313" key="2">
    <source>
        <dbReference type="EMBL" id="ADJ47488.1"/>
    </source>
</evidence>
<dbReference type="KEGG" id="amd:AMED_5737"/>
<dbReference type="EMBL" id="CP002000">
    <property type="protein sequence ID" value="ADJ47488.1"/>
    <property type="molecule type" value="Genomic_DNA"/>
</dbReference>
<name>A0A0H3DBP0_AMYMU</name>
<reference evidence="2 3" key="1">
    <citation type="journal article" date="2010" name="Cell Res.">
        <title>Complete genome sequence of the rifamycin SV-producing Amycolatopsis mediterranei U32 revealed its genetic characteristics in phylogeny and metabolism.</title>
        <authorList>
            <person name="Zhao W."/>
            <person name="Zhong Y."/>
            <person name="Yuan H."/>
            <person name="Wang J."/>
            <person name="Zheng H."/>
            <person name="Wang Y."/>
            <person name="Cen X."/>
            <person name="Xu F."/>
            <person name="Bai J."/>
            <person name="Han X."/>
            <person name="Lu G."/>
            <person name="Zhu Y."/>
            <person name="Shao Z."/>
            <person name="Yan H."/>
            <person name="Li C."/>
            <person name="Peng N."/>
            <person name="Zhang Z."/>
            <person name="Zhang Y."/>
            <person name="Lin W."/>
            <person name="Fan Y."/>
            <person name="Qin Z."/>
            <person name="Hu Y."/>
            <person name="Zhu B."/>
            <person name="Wang S."/>
            <person name="Ding X."/>
            <person name="Zhao G.P."/>
        </authorList>
    </citation>
    <scope>NUCLEOTIDE SEQUENCE [LARGE SCALE GENOMIC DNA]</scope>
    <source>
        <strain evidence="3">U-32</strain>
    </source>
</reference>
<dbReference type="HOGENOM" id="CLU_2327715_0_0_11"/>